<reference evidence="2 3" key="1">
    <citation type="submission" date="2019-03" db="EMBL/GenBank/DDBJ databases">
        <title>First draft genome of Liparis tanakae, snailfish: a comprehensive survey of snailfish specific genes.</title>
        <authorList>
            <person name="Kim W."/>
            <person name="Song I."/>
            <person name="Jeong J.-H."/>
            <person name="Kim D."/>
            <person name="Kim S."/>
            <person name="Ryu S."/>
            <person name="Song J.Y."/>
            <person name="Lee S.K."/>
        </authorList>
    </citation>
    <scope>NUCLEOTIDE SEQUENCE [LARGE SCALE GENOMIC DNA]</scope>
    <source>
        <tissue evidence="2">Muscle</tissue>
    </source>
</reference>
<keyword evidence="3" id="KW-1185">Reference proteome</keyword>
<evidence type="ECO:0000313" key="2">
    <source>
        <dbReference type="EMBL" id="TNN83895.1"/>
    </source>
</evidence>
<feature type="region of interest" description="Disordered" evidence="1">
    <location>
        <begin position="109"/>
        <end position="138"/>
    </location>
</feature>
<proteinExistence type="predicted"/>
<comment type="caution">
    <text evidence="2">The sequence shown here is derived from an EMBL/GenBank/DDBJ whole genome shotgun (WGS) entry which is preliminary data.</text>
</comment>
<dbReference type="Proteomes" id="UP000314294">
    <property type="component" value="Unassembled WGS sequence"/>
</dbReference>
<dbReference type="EMBL" id="SRLO01000030">
    <property type="protein sequence ID" value="TNN83895.1"/>
    <property type="molecule type" value="Genomic_DNA"/>
</dbReference>
<sequence length="242" mass="26061">MPTLTRSHWNRCRCGRRCPASLTTSARMEAVTARLSCTAATGNRSSSFCPATPRCGGAHLGLLVYEADGLGLHLEDHLLGPDTPLGWCVSGVSVECQWLSAGVEIQPRGVPTGKSSGPRQGDWVLPHGANGSPPAGREATEDPCHCLHSLASAKRAVRADGGARCWFKCRLPAAWPVKKPPFLLMSLETEAPSRSRPELKHLWGIEAEGRGGQEGFLEGPGGLRCLHWHKTKEQGFLGKSWK</sequence>
<organism evidence="2 3">
    <name type="scientific">Liparis tanakae</name>
    <name type="common">Tanaka's snailfish</name>
    <dbReference type="NCBI Taxonomy" id="230148"/>
    <lineage>
        <taxon>Eukaryota</taxon>
        <taxon>Metazoa</taxon>
        <taxon>Chordata</taxon>
        <taxon>Craniata</taxon>
        <taxon>Vertebrata</taxon>
        <taxon>Euteleostomi</taxon>
        <taxon>Actinopterygii</taxon>
        <taxon>Neopterygii</taxon>
        <taxon>Teleostei</taxon>
        <taxon>Neoteleostei</taxon>
        <taxon>Acanthomorphata</taxon>
        <taxon>Eupercaria</taxon>
        <taxon>Perciformes</taxon>
        <taxon>Cottioidei</taxon>
        <taxon>Cottales</taxon>
        <taxon>Liparidae</taxon>
        <taxon>Liparis</taxon>
    </lineage>
</organism>
<evidence type="ECO:0000256" key="1">
    <source>
        <dbReference type="SAM" id="MobiDB-lite"/>
    </source>
</evidence>
<name>A0A4Z2J0N6_9TELE</name>
<dbReference type="AlphaFoldDB" id="A0A4Z2J0N6"/>
<accession>A0A4Z2J0N6</accession>
<protein>
    <submittedName>
        <fullName evidence="2">Uncharacterized protein</fullName>
    </submittedName>
</protein>
<evidence type="ECO:0000313" key="3">
    <source>
        <dbReference type="Proteomes" id="UP000314294"/>
    </source>
</evidence>
<gene>
    <name evidence="2" type="ORF">EYF80_005766</name>
</gene>